<accession>A0ACC0PL00</accession>
<dbReference type="EMBL" id="CM046390">
    <property type="protein sequence ID" value="KAI8565764.1"/>
    <property type="molecule type" value="Genomic_DNA"/>
</dbReference>
<protein>
    <submittedName>
        <fullName evidence="1">Uncharacterized protein</fullName>
    </submittedName>
</protein>
<dbReference type="Proteomes" id="UP001062846">
    <property type="component" value="Chromosome 3"/>
</dbReference>
<sequence length="186" mass="19793">MADENWRGSPVTVDGRRGSPEVGRGSTVAVGGCRQGDAVIGLGLPAGTVHSRLTLFTIVTEVGEAVRVRIYGGLGFSSDTISSRSTGILGSIMPESVNDALDPAHHHVLHNGFPAGVKSYAVIRKVDKVADSIAESVACRVTVSIITSSGYFLEYTLSINHQSESSWILEREFNLLTVIFEGTFNS</sequence>
<organism evidence="1 2">
    <name type="scientific">Rhododendron molle</name>
    <name type="common">Chinese azalea</name>
    <name type="synonym">Azalea mollis</name>
    <dbReference type="NCBI Taxonomy" id="49168"/>
    <lineage>
        <taxon>Eukaryota</taxon>
        <taxon>Viridiplantae</taxon>
        <taxon>Streptophyta</taxon>
        <taxon>Embryophyta</taxon>
        <taxon>Tracheophyta</taxon>
        <taxon>Spermatophyta</taxon>
        <taxon>Magnoliopsida</taxon>
        <taxon>eudicotyledons</taxon>
        <taxon>Gunneridae</taxon>
        <taxon>Pentapetalae</taxon>
        <taxon>asterids</taxon>
        <taxon>Ericales</taxon>
        <taxon>Ericaceae</taxon>
        <taxon>Ericoideae</taxon>
        <taxon>Rhodoreae</taxon>
        <taxon>Rhododendron</taxon>
    </lineage>
</organism>
<comment type="caution">
    <text evidence="1">The sequence shown here is derived from an EMBL/GenBank/DDBJ whole genome shotgun (WGS) entry which is preliminary data.</text>
</comment>
<gene>
    <name evidence="1" type="ORF">RHMOL_Rhmol03G0286800</name>
</gene>
<keyword evidence="2" id="KW-1185">Reference proteome</keyword>
<proteinExistence type="predicted"/>
<evidence type="ECO:0000313" key="2">
    <source>
        <dbReference type="Proteomes" id="UP001062846"/>
    </source>
</evidence>
<name>A0ACC0PL00_RHOML</name>
<reference evidence="1" key="1">
    <citation type="submission" date="2022-02" db="EMBL/GenBank/DDBJ databases">
        <title>Plant Genome Project.</title>
        <authorList>
            <person name="Zhang R.-G."/>
        </authorList>
    </citation>
    <scope>NUCLEOTIDE SEQUENCE</scope>
    <source>
        <strain evidence="1">AT1</strain>
    </source>
</reference>
<evidence type="ECO:0000313" key="1">
    <source>
        <dbReference type="EMBL" id="KAI8565764.1"/>
    </source>
</evidence>